<dbReference type="NCBIfam" id="TIGR00830">
    <property type="entry name" value="PTBA"/>
    <property type="match status" value="1"/>
</dbReference>
<protein>
    <submittedName>
        <fullName evidence="16">PTS glucose transporter subunit IIA</fullName>
    </submittedName>
</protein>
<feature type="domain" description="PTS EIIA type-1" evidence="13">
    <location>
        <begin position="530"/>
        <end position="634"/>
    </location>
</feature>
<dbReference type="GO" id="GO:0090563">
    <property type="term" value="F:protein-phosphocysteine-sugar phosphotransferase activity"/>
    <property type="evidence" value="ECO:0007669"/>
    <property type="project" value="TreeGrafter"/>
</dbReference>
<keyword evidence="2" id="KW-0813">Transport</keyword>
<evidence type="ECO:0000256" key="4">
    <source>
        <dbReference type="ARBA" id="ARBA00022597"/>
    </source>
</evidence>
<dbReference type="SUPFAM" id="SSF51261">
    <property type="entry name" value="Duplicated hybrid motif"/>
    <property type="match status" value="1"/>
</dbReference>
<evidence type="ECO:0000256" key="3">
    <source>
        <dbReference type="ARBA" id="ARBA00022475"/>
    </source>
</evidence>
<feature type="transmembrane region" description="Helical" evidence="12">
    <location>
        <begin position="75"/>
        <end position="103"/>
    </location>
</feature>
<feature type="transmembrane region" description="Helical" evidence="12">
    <location>
        <begin position="306"/>
        <end position="329"/>
    </location>
</feature>
<evidence type="ECO:0000256" key="12">
    <source>
        <dbReference type="SAM" id="Phobius"/>
    </source>
</evidence>
<evidence type="ECO:0000256" key="10">
    <source>
        <dbReference type="ARBA" id="ARBA00023136"/>
    </source>
</evidence>
<evidence type="ECO:0000256" key="7">
    <source>
        <dbReference type="ARBA" id="ARBA00022692"/>
    </source>
</evidence>
<dbReference type="CDD" id="cd00212">
    <property type="entry name" value="PTS_IIB_glc"/>
    <property type="match status" value="1"/>
</dbReference>
<dbReference type="Gene3D" id="2.70.70.10">
    <property type="entry name" value="Glucose Permease (Domain IIA)"/>
    <property type="match status" value="1"/>
</dbReference>
<dbReference type="InterPro" id="IPR013013">
    <property type="entry name" value="PTS_EIIC_1"/>
</dbReference>
<evidence type="ECO:0000256" key="8">
    <source>
        <dbReference type="ARBA" id="ARBA00022777"/>
    </source>
</evidence>
<dbReference type="GO" id="GO:0005886">
    <property type="term" value="C:plasma membrane"/>
    <property type="evidence" value="ECO:0007669"/>
    <property type="project" value="UniProtKB-SubCell"/>
</dbReference>
<evidence type="ECO:0000313" key="17">
    <source>
        <dbReference type="Proteomes" id="UP000095743"/>
    </source>
</evidence>
<dbReference type="FunFam" id="3.30.1360.60:FF:000001">
    <property type="entry name" value="PTS system glucose-specific IIBC component PtsG"/>
    <property type="match status" value="1"/>
</dbReference>
<evidence type="ECO:0000256" key="9">
    <source>
        <dbReference type="ARBA" id="ARBA00022989"/>
    </source>
</evidence>
<dbReference type="InterPro" id="IPR036878">
    <property type="entry name" value="Glu_permease_IIB"/>
</dbReference>
<dbReference type="PANTHER" id="PTHR30009:SF20">
    <property type="entry name" value="PTS SYSTEM GLUCOSE-SPECIFIC EIICB COMPONENT-RELATED"/>
    <property type="match status" value="1"/>
</dbReference>
<dbReference type="STRING" id="1424294.Gferi_25000"/>
<dbReference type="PROSITE" id="PS51103">
    <property type="entry name" value="PTS_EIIC_TYPE_1"/>
    <property type="match status" value="1"/>
</dbReference>
<feature type="transmembrane region" description="Helical" evidence="12">
    <location>
        <begin position="157"/>
        <end position="180"/>
    </location>
</feature>
<keyword evidence="9 12" id="KW-1133">Transmembrane helix</keyword>
<dbReference type="Pfam" id="PF02378">
    <property type="entry name" value="PTS_EIIC"/>
    <property type="match status" value="1"/>
</dbReference>
<dbReference type="PANTHER" id="PTHR30009">
    <property type="entry name" value="CYTOCHROME C-TYPE SYNTHESIS PROTEIN AND PTS TRANSMEMBRANE COMPONENT"/>
    <property type="match status" value="1"/>
</dbReference>
<feature type="transmembrane region" description="Helical" evidence="12">
    <location>
        <begin position="115"/>
        <end position="137"/>
    </location>
</feature>
<dbReference type="KEGG" id="gfe:Gferi_25000"/>
<sequence>MKKGSGHYFSILQKIGQSLMIPVTVLPAAGLLVALGRMIQNIMHAAGEPPSSLFFALSQILYSGGLAIFEQLPVIFAIGVAIGFTSGAGVAGLASAVGYFTMVNVIRILGEIRQIGFEMNTGVFGGIVIGLATARLYNKYFETKFHPIFGFFSGKRLVPIITAMVGIGLGICFGFIWPLIQGMIREFGTYITSSPLGPAFYAAGKRLLIPVGLHHVYYPSFLFDFGEFTTSTGQVLHGESPRYFAGDPTAGKFMASEFPIMLFGLPAAALAMVLRAEKSERRTVTGIMLSAALTSMITGITEPIEFAFIFVGPLLYVFHVGAAFLAGILTNYFNIRLGYTFSASLIDYVLGFYNQENSIYLFLVIGPIIAILYFTVFYWLIGLQDIKTLGREAGEPQEIITTPSSQKAVEVLKALGDEKNIQHIDACITRLRVTVYDFDKVDQKRLKQLGAAGIVHAGSGSFQIIFGTEADMLRDQIKNMITKSQYNEIAKGSEMNRIISSVEREAGECHYVLVYAPISGEIMKLEDVPDDLFADKILGDGIAIYPSDNEVYSPVNGKIIQLFRTNHAIGILSEEGLEILIHIGIDTVKMDGEGFQVMVAQEDRVRIGDRLITFDRTFIEAKAKSIVTPIIIINSDDFRGIRVLKEGKIQAKEELLEICL</sequence>
<evidence type="ECO:0000256" key="1">
    <source>
        <dbReference type="ARBA" id="ARBA00004651"/>
    </source>
</evidence>
<dbReference type="Proteomes" id="UP000095743">
    <property type="component" value="Chromosome"/>
</dbReference>
<evidence type="ECO:0000259" key="14">
    <source>
        <dbReference type="PROSITE" id="PS51098"/>
    </source>
</evidence>
<feature type="transmembrane region" description="Helical" evidence="12">
    <location>
        <begin position="283"/>
        <end position="300"/>
    </location>
</feature>
<dbReference type="InterPro" id="IPR018113">
    <property type="entry name" value="PTrfase_EIIB_Cys"/>
</dbReference>
<evidence type="ECO:0000256" key="2">
    <source>
        <dbReference type="ARBA" id="ARBA00022448"/>
    </source>
</evidence>
<evidence type="ECO:0000313" key="16">
    <source>
        <dbReference type="EMBL" id="AOT72523.1"/>
    </source>
</evidence>
<dbReference type="Pfam" id="PF00358">
    <property type="entry name" value="PTS_EIIA_1"/>
    <property type="match status" value="1"/>
</dbReference>
<dbReference type="InterPro" id="IPR001996">
    <property type="entry name" value="PTS_IIB_1"/>
</dbReference>
<feature type="transmembrane region" description="Helical" evidence="12">
    <location>
        <begin position="359"/>
        <end position="381"/>
    </location>
</feature>
<keyword evidence="5" id="KW-0808">Transferase</keyword>
<keyword evidence="4 16" id="KW-0762">Sugar transport</keyword>
<comment type="subcellular location">
    <subcellularLocation>
        <location evidence="1">Cell membrane</location>
        <topology evidence="1">Multi-pass membrane protein</topology>
    </subcellularLocation>
</comment>
<evidence type="ECO:0000259" key="15">
    <source>
        <dbReference type="PROSITE" id="PS51103"/>
    </source>
</evidence>
<dbReference type="SUPFAM" id="SSF55604">
    <property type="entry name" value="Glucose permease domain IIB"/>
    <property type="match status" value="1"/>
</dbReference>
<dbReference type="OrthoDB" id="9764327at2"/>
<dbReference type="GO" id="GO:0009401">
    <property type="term" value="P:phosphoenolpyruvate-dependent sugar phosphotransferase system"/>
    <property type="evidence" value="ECO:0007669"/>
    <property type="project" value="UniProtKB-KW"/>
</dbReference>
<feature type="active site" description="Phosphocysteine intermediate; for EIIB activity" evidence="11">
    <location>
        <position position="427"/>
    </location>
</feature>
<dbReference type="RefSeq" id="WP_069980832.1">
    <property type="nucleotide sequence ID" value="NZ_CP017269.1"/>
</dbReference>
<dbReference type="GO" id="GO:0008982">
    <property type="term" value="F:protein-N(PI)-phosphohistidine-sugar phosphotransferase activity"/>
    <property type="evidence" value="ECO:0007669"/>
    <property type="project" value="InterPro"/>
</dbReference>
<gene>
    <name evidence="16" type="ORF">Gferi_25000</name>
</gene>
<dbReference type="AlphaFoldDB" id="A0A1D8GNQ3"/>
<dbReference type="PROSITE" id="PS01035">
    <property type="entry name" value="PTS_EIIB_TYPE_1_CYS"/>
    <property type="match status" value="1"/>
</dbReference>
<keyword evidence="7 12" id="KW-0812">Transmembrane</keyword>
<feature type="transmembrane region" description="Helical" evidence="12">
    <location>
        <begin position="258"/>
        <end position="276"/>
    </location>
</feature>
<evidence type="ECO:0000259" key="13">
    <source>
        <dbReference type="PROSITE" id="PS51093"/>
    </source>
</evidence>
<proteinExistence type="predicted"/>
<dbReference type="GO" id="GO:0016301">
    <property type="term" value="F:kinase activity"/>
    <property type="evidence" value="ECO:0007669"/>
    <property type="project" value="UniProtKB-KW"/>
</dbReference>
<feature type="transmembrane region" description="Helical" evidence="12">
    <location>
        <begin position="187"/>
        <end position="204"/>
    </location>
</feature>
<name>A0A1D8GNQ3_9FIRM</name>
<evidence type="ECO:0000256" key="11">
    <source>
        <dbReference type="PROSITE-ProRule" id="PRU00421"/>
    </source>
</evidence>
<keyword evidence="10 12" id="KW-0472">Membrane</keyword>
<dbReference type="InterPro" id="IPR003352">
    <property type="entry name" value="PTS_EIIC"/>
</dbReference>
<keyword evidence="3" id="KW-1003">Cell membrane</keyword>
<dbReference type="Pfam" id="PF00367">
    <property type="entry name" value="PTS_EIIB"/>
    <property type="match status" value="1"/>
</dbReference>
<dbReference type="InterPro" id="IPR011055">
    <property type="entry name" value="Dup_hybrid_motif"/>
</dbReference>
<feature type="transmembrane region" description="Helical" evidence="12">
    <location>
        <begin position="20"/>
        <end position="39"/>
    </location>
</feature>
<dbReference type="PROSITE" id="PS51098">
    <property type="entry name" value="PTS_EIIB_TYPE_1"/>
    <property type="match status" value="1"/>
</dbReference>
<dbReference type="FunFam" id="2.70.70.10:FF:000001">
    <property type="entry name" value="PTS system glucose-specific IIA component"/>
    <property type="match status" value="1"/>
</dbReference>
<feature type="domain" description="PTS EIIC type-1" evidence="15">
    <location>
        <begin position="6"/>
        <end position="393"/>
    </location>
</feature>
<evidence type="ECO:0000256" key="5">
    <source>
        <dbReference type="ARBA" id="ARBA00022679"/>
    </source>
</evidence>
<organism evidence="16 17">
    <name type="scientific">Geosporobacter ferrireducens</name>
    <dbReference type="NCBI Taxonomy" id="1424294"/>
    <lineage>
        <taxon>Bacteria</taxon>
        <taxon>Bacillati</taxon>
        <taxon>Bacillota</taxon>
        <taxon>Clostridia</taxon>
        <taxon>Peptostreptococcales</taxon>
        <taxon>Thermotaleaceae</taxon>
        <taxon>Geosporobacter</taxon>
    </lineage>
</organism>
<feature type="transmembrane region" description="Helical" evidence="12">
    <location>
        <begin position="51"/>
        <end position="69"/>
    </location>
</feature>
<feature type="domain" description="PTS EIIB type-1" evidence="14">
    <location>
        <begin position="405"/>
        <end position="487"/>
    </location>
</feature>
<dbReference type="InterPro" id="IPR001127">
    <property type="entry name" value="PTS_EIIA_1_perm"/>
</dbReference>
<keyword evidence="6" id="KW-0598">Phosphotransferase system</keyword>
<reference evidence="16 17" key="1">
    <citation type="submission" date="2016-09" db="EMBL/GenBank/DDBJ databases">
        <title>Genomic analysis reveals versatility of anaerobic energy metabolism of Geosporobacter ferrireducens IRF9 of phylum Firmicutes.</title>
        <authorList>
            <person name="Kim S.-J."/>
        </authorList>
    </citation>
    <scope>NUCLEOTIDE SEQUENCE [LARGE SCALE GENOMIC DNA]</scope>
    <source>
        <strain evidence="16 17">IRF9</strain>
    </source>
</reference>
<dbReference type="PROSITE" id="PS00371">
    <property type="entry name" value="PTS_EIIA_TYPE_1_HIS"/>
    <property type="match status" value="1"/>
</dbReference>
<keyword evidence="17" id="KW-1185">Reference proteome</keyword>
<keyword evidence="8" id="KW-0418">Kinase</keyword>
<dbReference type="InterPro" id="IPR050429">
    <property type="entry name" value="PTS_Glucose_EIICBA"/>
</dbReference>
<evidence type="ECO:0000256" key="6">
    <source>
        <dbReference type="ARBA" id="ARBA00022683"/>
    </source>
</evidence>
<dbReference type="EMBL" id="CP017269">
    <property type="protein sequence ID" value="AOT72523.1"/>
    <property type="molecule type" value="Genomic_DNA"/>
</dbReference>
<dbReference type="PROSITE" id="PS51093">
    <property type="entry name" value="PTS_EIIA_TYPE_1"/>
    <property type="match status" value="1"/>
</dbReference>
<accession>A0A1D8GNQ3</accession>
<dbReference type="NCBIfam" id="TIGR00826">
    <property type="entry name" value="EIIB_glc"/>
    <property type="match status" value="1"/>
</dbReference>
<dbReference type="Gene3D" id="3.30.1360.60">
    <property type="entry name" value="Glucose permease domain IIB"/>
    <property type="match status" value="1"/>
</dbReference>